<dbReference type="Proteomes" id="UP001285441">
    <property type="component" value="Unassembled WGS sequence"/>
</dbReference>
<dbReference type="EMBL" id="JAULSW010000005">
    <property type="protein sequence ID" value="KAK3381097.1"/>
    <property type="molecule type" value="Genomic_DNA"/>
</dbReference>
<keyword evidence="4" id="KW-0539">Nucleus</keyword>
<dbReference type="PANTHER" id="PTHR47424:SF6">
    <property type="entry name" value="PROLINE UTILIZATION TRANS-ACTIVATOR"/>
    <property type="match status" value="1"/>
</dbReference>
<feature type="region of interest" description="Disordered" evidence="5">
    <location>
        <begin position="1"/>
        <end position="33"/>
    </location>
</feature>
<name>A0AAE0TVI8_9PEZI</name>
<dbReference type="InterPro" id="IPR036864">
    <property type="entry name" value="Zn2-C6_fun-type_DNA-bd_sf"/>
</dbReference>
<reference evidence="7" key="1">
    <citation type="journal article" date="2023" name="Mol. Phylogenet. Evol.">
        <title>Genome-scale phylogeny and comparative genomics of the fungal order Sordariales.</title>
        <authorList>
            <person name="Hensen N."/>
            <person name="Bonometti L."/>
            <person name="Westerberg I."/>
            <person name="Brannstrom I.O."/>
            <person name="Guillou S."/>
            <person name="Cros-Aarteil S."/>
            <person name="Calhoun S."/>
            <person name="Haridas S."/>
            <person name="Kuo A."/>
            <person name="Mondo S."/>
            <person name="Pangilinan J."/>
            <person name="Riley R."/>
            <person name="LaButti K."/>
            <person name="Andreopoulos B."/>
            <person name="Lipzen A."/>
            <person name="Chen C."/>
            <person name="Yan M."/>
            <person name="Daum C."/>
            <person name="Ng V."/>
            <person name="Clum A."/>
            <person name="Steindorff A."/>
            <person name="Ohm R.A."/>
            <person name="Martin F."/>
            <person name="Silar P."/>
            <person name="Natvig D.O."/>
            <person name="Lalanne C."/>
            <person name="Gautier V."/>
            <person name="Ament-Velasquez S.L."/>
            <person name="Kruys A."/>
            <person name="Hutchinson M.I."/>
            <person name="Powell A.J."/>
            <person name="Barry K."/>
            <person name="Miller A.N."/>
            <person name="Grigoriev I.V."/>
            <person name="Debuchy R."/>
            <person name="Gladieux P."/>
            <person name="Hiltunen Thoren M."/>
            <person name="Johannesson H."/>
        </authorList>
    </citation>
    <scope>NUCLEOTIDE SEQUENCE</scope>
    <source>
        <strain evidence="7">CBS 232.78</strain>
    </source>
</reference>
<feature type="domain" description="Zn(2)-C6 fungal-type" evidence="6">
    <location>
        <begin position="39"/>
        <end position="71"/>
    </location>
</feature>
<dbReference type="InterPro" id="IPR007219">
    <property type="entry name" value="XnlR_reg_dom"/>
</dbReference>
<organism evidence="7 8">
    <name type="scientific">Podospora didyma</name>
    <dbReference type="NCBI Taxonomy" id="330526"/>
    <lineage>
        <taxon>Eukaryota</taxon>
        <taxon>Fungi</taxon>
        <taxon>Dikarya</taxon>
        <taxon>Ascomycota</taxon>
        <taxon>Pezizomycotina</taxon>
        <taxon>Sordariomycetes</taxon>
        <taxon>Sordariomycetidae</taxon>
        <taxon>Sordariales</taxon>
        <taxon>Podosporaceae</taxon>
        <taxon>Podospora</taxon>
    </lineage>
</organism>
<evidence type="ECO:0000256" key="4">
    <source>
        <dbReference type="ARBA" id="ARBA00023242"/>
    </source>
</evidence>
<comment type="caution">
    <text evidence="7">The sequence shown here is derived from an EMBL/GenBank/DDBJ whole genome shotgun (WGS) entry which is preliminary data.</text>
</comment>
<reference evidence="7" key="2">
    <citation type="submission" date="2023-06" db="EMBL/GenBank/DDBJ databases">
        <authorList>
            <consortium name="Lawrence Berkeley National Laboratory"/>
            <person name="Haridas S."/>
            <person name="Hensen N."/>
            <person name="Bonometti L."/>
            <person name="Westerberg I."/>
            <person name="Brannstrom I.O."/>
            <person name="Guillou S."/>
            <person name="Cros-Aarteil S."/>
            <person name="Calhoun S."/>
            <person name="Kuo A."/>
            <person name="Mondo S."/>
            <person name="Pangilinan J."/>
            <person name="Riley R."/>
            <person name="LaButti K."/>
            <person name="Andreopoulos B."/>
            <person name="Lipzen A."/>
            <person name="Chen C."/>
            <person name="Yanf M."/>
            <person name="Daum C."/>
            <person name="Ng V."/>
            <person name="Clum A."/>
            <person name="Steindorff A."/>
            <person name="Ohm R."/>
            <person name="Martin F."/>
            <person name="Silar P."/>
            <person name="Natvig D."/>
            <person name="Lalanne C."/>
            <person name="Gautier V."/>
            <person name="Ament-velasquez S.L."/>
            <person name="Kruys A."/>
            <person name="Hutchinson M.I."/>
            <person name="Powell A.J."/>
            <person name="Barry K."/>
            <person name="Miller A.N."/>
            <person name="Grigoriev I.V."/>
            <person name="Debuchy R."/>
            <person name="Gladieux P."/>
            <person name="Thoren M.H."/>
            <person name="Johannesson H."/>
        </authorList>
    </citation>
    <scope>NUCLEOTIDE SEQUENCE</scope>
    <source>
        <strain evidence="7">CBS 232.78</strain>
    </source>
</reference>
<evidence type="ECO:0000313" key="7">
    <source>
        <dbReference type="EMBL" id="KAK3381097.1"/>
    </source>
</evidence>
<dbReference type="Gene3D" id="4.10.240.10">
    <property type="entry name" value="Zn(2)-C6 fungal-type DNA-binding domain"/>
    <property type="match status" value="1"/>
</dbReference>
<keyword evidence="8" id="KW-1185">Reference proteome</keyword>
<accession>A0AAE0TVI8</accession>
<evidence type="ECO:0000256" key="2">
    <source>
        <dbReference type="ARBA" id="ARBA00023015"/>
    </source>
</evidence>
<evidence type="ECO:0000256" key="5">
    <source>
        <dbReference type="SAM" id="MobiDB-lite"/>
    </source>
</evidence>
<dbReference type="AlphaFoldDB" id="A0AAE0TVI8"/>
<protein>
    <recommendedName>
        <fullName evidence="6">Zn(2)-C6 fungal-type domain-containing protein</fullName>
    </recommendedName>
</protein>
<evidence type="ECO:0000256" key="1">
    <source>
        <dbReference type="ARBA" id="ARBA00022723"/>
    </source>
</evidence>
<dbReference type="SMART" id="SM00066">
    <property type="entry name" value="GAL4"/>
    <property type="match status" value="1"/>
</dbReference>
<sequence length="740" mass="83144">MPRAARKPQGPPFESSKRLPVNPRRKKVEPDQRKRVQTACNRCNIKRIKCSGHDPCQQCLNAKGEGEVCQYPVSAPKKTVLEAEWIEVHEKVANLMERLARYESFTEEERAAYGRRLSHDEQDERVPNPYQEDQSVARQQHEHPNLVPLVPYPPAIDPALTAQSEMEVDDNLVRTEGQLLADEDGNMRYMGETSGATYLDKIRVFISASQILATGTSGSSLNKTGHYQTFDSRPMRLPKVDANVSPPRAQARGMLGELSTFIQDGSGHFASGGILFWPLGTSMPAARRSSRRDAAPYHVAFAFHTLLSLTEHGSQVDGQLGEEHFARARELLQNPLDGQLQTSNDIAALALSALYLVENNRRDAACIAISNAMHVSVVQGVHRGLLTDEKSRRTFWTVYILDRWLSCVLGRPPTIPDDSIHVDEPRYCPGLPSPVGLQAHVELSRISNKIVVNSYSRLQGNCDYVDTAIDLLHEWKAKLSPVLQMGEPTVPTLGDLEDLSSYEPLRTPGDDDRARYSLHMAYNQLVILALRPALLAAVKKVVLDGVWRREWNIQSHPFYARIDDCSKAARSNLKLACWIRVISPKQKLLLADLHHIFNAALVLLLHQIGFSNMRTMDSRLIDFAITVFEKEAGTGNGNSIECIRILKDMRVLVRRLRARLYRDDPDQTGPLEVEKYLIYPGQNNFEAGALMGDRVDELNKFLSQLKGFGSEQNGEGKLVKELRSWWTPDDEEGHYGIDII</sequence>
<evidence type="ECO:0000313" key="8">
    <source>
        <dbReference type="Proteomes" id="UP001285441"/>
    </source>
</evidence>
<dbReference type="InterPro" id="IPR051127">
    <property type="entry name" value="Fungal_SecMet_Regulators"/>
</dbReference>
<dbReference type="GO" id="GO:0006351">
    <property type="term" value="P:DNA-templated transcription"/>
    <property type="evidence" value="ECO:0007669"/>
    <property type="project" value="InterPro"/>
</dbReference>
<keyword evidence="2" id="KW-0805">Transcription regulation</keyword>
<evidence type="ECO:0000259" key="6">
    <source>
        <dbReference type="PROSITE" id="PS50048"/>
    </source>
</evidence>
<dbReference type="Pfam" id="PF00172">
    <property type="entry name" value="Zn_clus"/>
    <property type="match status" value="1"/>
</dbReference>
<gene>
    <name evidence="7" type="ORF">B0H63DRAFT_474897</name>
</gene>
<dbReference type="CDD" id="cd12148">
    <property type="entry name" value="fungal_TF_MHR"/>
    <property type="match status" value="1"/>
</dbReference>
<dbReference type="GO" id="GO:0003677">
    <property type="term" value="F:DNA binding"/>
    <property type="evidence" value="ECO:0007669"/>
    <property type="project" value="InterPro"/>
</dbReference>
<dbReference type="InterPro" id="IPR001138">
    <property type="entry name" value="Zn2Cys6_DnaBD"/>
</dbReference>
<evidence type="ECO:0000256" key="3">
    <source>
        <dbReference type="ARBA" id="ARBA00023163"/>
    </source>
</evidence>
<dbReference type="PANTHER" id="PTHR47424">
    <property type="entry name" value="REGULATORY PROTEIN GAL4"/>
    <property type="match status" value="1"/>
</dbReference>
<dbReference type="SMART" id="SM00906">
    <property type="entry name" value="Fungal_trans"/>
    <property type="match status" value="1"/>
</dbReference>
<dbReference type="SUPFAM" id="SSF57701">
    <property type="entry name" value="Zn2/Cys6 DNA-binding domain"/>
    <property type="match status" value="1"/>
</dbReference>
<dbReference type="GO" id="GO:0000981">
    <property type="term" value="F:DNA-binding transcription factor activity, RNA polymerase II-specific"/>
    <property type="evidence" value="ECO:0007669"/>
    <property type="project" value="InterPro"/>
</dbReference>
<proteinExistence type="predicted"/>
<keyword evidence="3" id="KW-0804">Transcription</keyword>
<dbReference type="PROSITE" id="PS50048">
    <property type="entry name" value="ZN2_CY6_FUNGAL_2"/>
    <property type="match status" value="1"/>
</dbReference>
<dbReference type="CDD" id="cd00067">
    <property type="entry name" value="GAL4"/>
    <property type="match status" value="1"/>
</dbReference>
<keyword evidence="1" id="KW-0479">Metal-binding</keyword>
<dbReference type="GO" id="GO:0008270">
    <property type="term" value="F:zinc ion binding"/>
    <property type="evidence" value="ECO:0007669"/>
    <property type="project" value="InterPro"/>
</dbReference>
<dbReference type="Pfam" id="PF04082">
    <property type="entry name" value="Fungal_trans"/>
    <property type="match status" value="1"/>
</dbReference>